<protein>
    <submittedName>
        <fullName evidence="1">Uncharacterized protein</fullName>
    </submittedName>
</protein>
<evidence type="ECO:0000313" key="1">
    <source>
        <dbReference type="EMBL" id="GAI84522.1"/>
    </source>
</evidence>
<reference evidence="1" key="1">
    <citation type="journal article" date="2014" name="Front. Microbiol.">
        <title>High frequency of phylogenetically diverse reductive dehalogenase-homologous genes in deep subseafloor sedimentary metagenomes.</title>
        <authorList>
            <person name="Kawai M."/>
            <person name="Futagami T."/>
            <person name="Toyoda A."/>
            <person name="Takaki Y."/>
            <person name="Nishi S."/>
            <person name="Hori S."/>
            <person name="Arai W."/>
            <person name="Tsubouchi T."/>
            <person name="Morono Y."/>
            <person name="Uchiyama I."/>
            <person name="Ito T."/>
            <person name="Fujiyama A."/>
            <person name="Inagaki F."/>
            <person name="Takami H."/>
        </authorList>
    </citation>
    <scope>NUCLEOTIDE SEQUENCE</scope>
    <source>
        <strain evidence="1">Expedition CK06-06</strain>
    </source>
</reference>
<organism evidence="1">
    <name type="scientific">marine sediment metagenome</name>
    <dbReference type="NCBI Taxonomy" id="412755"/>
    <lineage>
        <taxon>unclassified sequences</taxon>
        <taxon>metagenomes</taxon>
        <taxon>ecological metagenomes</taxon>
    </lineage>
</organism>
<comment type="caution">
    <text evidence="1">The sequence shown here is derived from an EMBL/GenBank/DDBJ whole genome shotgun (WGS) entry which is preliminary data.</text>
</comment>
<sequence>MPKNREPPRIQSFSVPSEKEHVLAWIDEMAKRERKSKSQVVIRCVEYYYHKKWPGNPQPPLMSSIKPEFVRKEALREARLRKAIIFLRFKAKLSYDQVAMVVQKNREYIRRFIKRLDPQLHSVNMNGRRIQNKRLRSRSFKKNLLRYRKKMEEWLAGKHETIEEAFTW</sequence>
<gene>
    <name evidence="1" type="ORF">S12H4_14838</name>
</gene>
<dbReference type="EMBL" id="BARW01007088">
    <property type="protein sequence ID" value="GAI84522.1"/>
    <property type="molecule type" value="Genomic_DNA"/>
</dbReference>
<accession>X1RUV0</accession>
<dbReference type="AlphaFoldDB" id="X1RUV0"/>
<proteinExistence type="predicted"/>
<name>X1RUV0_9ZZZZ</name>